<evidence type="ECO:0000256" key="5">
    <source>
        <dbReference type="ARBA" id="ARBA00022989"/>
    </source>
</evidence>
<comment type="caution">
    <text evidence="9">The sequence shown here is derived from an EMBL/GenBank/DDBJ whole genome shotgun (WGS) entry which is preliminary data.</text>
</comment>
<feature type="transmembrane region" description="Helical" evidence="8">
    <location>
        <begin position="47"/>
        <end position="65"/>
    </location>
</feature>
<organism evidence="9 10">
    <name type="scientific">Clostridium zeae</name>
    <dbReference type="NCBI Taxonomy" id="2759022"/>
    <lineage>
        <taxon>Bacteria</taxon>
        <taxon>Bacillati</taxon>
        <taxon>Bacillota</taxon>
        <taxon>Clostridia</taxon>
        <taxon>Eubacteriales</taxon>
        <taxon>Clostridiaceae</taxon>
        <taxon>Clostridium</taxon>
    </lineage>
</organism>
<dbReference type="InterPro" id="IPR051085">
    <property type="entry name" value="MB_O-acyltransferase"/>
</dbReference>
<evidence type="ECO:0000256" key="1">
    <source>
        <dbReference type="ARBA" id="ARBA00004651"/>
    </source>
</evidence>
<evidence type="ECO:0000256" key="6">
    <source>
        <dbReference type="ARBA" id="ARBA00023136"/>
    </source>
</evidence>
<evidence type="ECO:0000256" key="4">
    <source>
        <dbReference type="ARBA" id="ARBA00022692"/>
    </source>
</evidence>
<dbReference type="PIRSF" id="PIRSF016636">
    <property type="entry name" value="AlgI_DltB"/>
    <property type="match status" value="1"/>
</dbReference>
<feature type="transmembrane region" description="Helical" evidence="8">
    <location>
        <begin position="115"/>
        <end position="134"/>
    </location>
</feature>
<accession>A0ABQ1EGK5</accession>
<evidence type="ECO:0000256" key="8">
    <source>
        <dbReference type="SAM" id="Phobius"/>
    </source>
</evidence>
<reference evidence="9 10" key="1">
    <citation type="journal article" date="2021" name="Int. J. Syst. Evol. Microbiol.">
        <title>Clostridium zeae sp. nov., isolated from corn silage.</title>
        <authorList>
            <person name="Kobayashi H."/>
            <person name="Tanizawa Y."/>
            <person name="Yagura M."/>
            <person name="Sakamoto M."/>
            <person name="Ohkuma M."/>
            <person name="Tohno M."/>
        </authorList>
    </citation>
    <scope>NUCLEOTIDE SEQUENCE [LARGE SCALE GENOMIC DNA]</scope>
    <source>
        <strain evidence="9 10">CSC2</strain>
    </source>
</reference>
<dbReference type="Proteomes" id="UP000663802">
    <property type="component" value="Unassembled WGS sequence"/>
</dbReference>
<evidence type="ECO:0000256" key="3">
    <source>
        <dbReference type="ARBA" id="ARBA00022475"/>
    </source>
</evidence>
<dbReference type="InterPro" id="IPR028362">
    <property type="entry name" value="AlgI"/>
</dbReference>
<feature type="transmembrane region" description="Helical" evidence="8">
    <location>
        <begin position="77"/>
        <end position="95"/>
    </location>
</feature>
<evidence type="ECO:0000256" key="7">
    <source>
        <dbReference type="PIRNR" id="PIRNR016636"/>
    </source>
</evidence>
<keyword evidence="10" id="KW-1185">Reference proteome</keyword>
<dbReference type="PIRSF" id="PIRSF500217">
    <property type="entry name" value="AlgI"/>
    <property type="match status" value="1"/>
</dbReference>
<feature type="transmembrane region" description="Helical" evidence="8">
    <location>
        <begin position="7"/>
        <end position="27"/>
    </location>
</feature>
<keyword evidence="7" id="KW-0012">Acyltransferase</keyword>
<feature type="transmembrane region" description="Helical" evidence="8">
    <location>
        <begin position="355"/>
        <end position="372"/>
    </location>
</feature>
<dbReference type="PANTHER" id="PTHR13285">
    <property type="entry name" value="ACYLTRANSFERASE"/>
    <property type="match status" value="1"/>
</dbReference>
<evidence type="ECO:0000256" key="2">
    <source>
        <dbReference type="ARBA" id="ARBA00010323"/>
    </source>
</evidence>
<comment type="subcellular location">
    <subcellularLocation>
        <location evidence="1">Cell membrane</location>
        <topology evidence="1">Multi-pass membrane protein</topology>
    </subcellularLocation>
</comment>
<feature type="transmembrane region" description="Helical" evidence="8">
    <location>
        <begin position="326"/>
        <end position="343"/>
    </location>
</feature>
<keyword evidence="3 7" id="KW-1003">Cell membrane</keyword>
<evidence type="ECO:0000313" key="10">
    <source>
        <dbReference type="Proteomes" id="UP000663802"/>
    </source>
</evidence>
<dbReference type="RefSeq" id="WP_206872457.1">
    <property type="nucleotide sequence ID" value="NZ_BMBA01000008.1"/>
</dbReference>
<protein>
    <submittedName>
        <fullName evidence="9">Alginate O-acetyltransferase</fullName>
    </submittedName>
</protein>
<keyword evidence="4 8" id="KW-0812">Transmembrane</keyword>
<keyword evidence="6 7" id="KW-0472">Membrane</keyword>
<dbReference type="PANTHER" id="PTHR13285:SF18">
    <property type="entry name" value="PROTEIN-CYSTEINE N-PALMITOYLTRANSFERASE RASP"/>
    <property type="match status" value="1"/>
</dbReference>
<name>A0ABQ1EGK5_9CLOT</name>
<feature type="transmembrane region" description="Helical" evidence="8">
    <location>
        <begin position="442"/>
        <end position="466"/>
    </location>
</feature>
<sequence>MEFSSFIFLYCFFPLVFVLYRVVGARYRNVMLLISSILFYTWGQPQYIILLIFSIGVNYVLGLLIEKQKREGIRKIFLILDVCINLFFLGYYKYYEFFAKKINAVTNHELLSINNIVLPIGISFYTFLSLSYIIDVYRKNSKSQKSILDFALYISFFPQIMAGPINKYHEIEGQITAHPINTSKTAYGIKRFIYGLGKKVILANTFGAVTDSILREPASQIGTGLMWVAAILYTLQIYYDFSGYSDMAIGLGKIFGFDFIENFNYPYLADSVQDFWRRWHISLSTWFKEYLYIPLGGNRKGNLRTYLNLLVVFFVTGFWHGAGFKYIAWGLFYGVFLVLERMFLGKWLRNNKLKFINHIYSLLIIITAWVIFRADNLHIAVEYIKIMFIHSSGHYYVAKFIDTRITIFIIVGILLSGILQSLVKKLKWAVYDEKKIYITESIAQLVILFVSIMMLVSSSIKSFIYFQF</sequence>
<feature type="transmembrane region" description="Helical" evidence="8">
    <location>
        <begin position="303"/>
        <end position="320"/>
    </location>
</feature>
<evidence type="ECO:0000313" key="9">
    <source>
        <dbReference type="EMBL" id="GFZ33946.1"/>
    </source>
</evidence>
<feature type="transmembrane region" description="Helical" evidence="8">
    <location>
        <begin position="405"/>
        <end position="422"/>
    </location>
</feature>
<dbReference type="EMBL" id="BMBA01000008">
    <property type="protein sequence ID" value="GFZ33946.1"/>
    <property type="molecule type" value="Genomic_DNA"/>
</dbReference>
<proteinExistence type="inferred from homology"/>
<dbReference type="InterPro" id="IPR024194">
    <property type="entry name" value="Ac/AlaTfrase_AlgI/DltB"/>
</dbReference>
<dbReference type="InterPro" id="IPR004299">
    <property type="entry name" value="MBOAT_fam"/>
</dbReference>
<comment type="similarity">
    <text evidence="2 7">Belongs to the membrane-bound acyltransferase family.</text>
</comment>
<keyword evidence="7" id="KW-0808">Transferase</keyword>
<keyword evidence="5 8" id="KW-1133">Transmembrane helix</keyword>
<gene>
    <name evidence="9" type="ORF">CSC2_44720</name>
</gene>
<dbReference type="Pfam" id="PF03062">
    <property type="entry name" value="MBOAT"/>
    <property type="match status" value="1"/>
</dbReference>